<name>A0ABW8UX44_9RHOB</name>
<dbReference type="EMBL" id="JBHDIY010000002">
    <property type="protein sequence ID" value="MFL4470247.1"/>
    <property type="molecule type" value="Genomic_DNA"/>
</dbReference>
<dbReference type="Proteomes" id="UP001627408">
    <property type="component" value="Unassembled WGS sequence"/>
</dbReference>
<gene>
    <name evidence="2" type="ORF">ACERZ8_10305</name>
</gene>
<sequence length="155" mass="16951">MTEIMEYLEIPKSPEVVPIPGARYAIDPIAFFFALICAPLLVALMFFWVAGIPVFALILGGPFYLVLGTPILLIYLYLRQGTPEGAAGLAALTVAIATPLYIGFMWFEASWFDPGGLVFLSGAGVVHAAAWGLTFGKLYNRWRSDVSRRPLPQLV</sequence>
<dbReference type="RefSeq" id="WP_407592114.1">
    <property type="nucleotide sequence ID" value="NZ_JBHDIY010000002.1"/>
</dbReference>
<accession>A0ABW8UX44</accession>
<keyword evidence="3" id="KW-1185">Reference proteome</keyword>
<organism evidence="2 3">
    <name type="scientific">Tateyamaria armeniaca</name>
    <dbReference type="NCBI Taxonomy" id="2518930"/>
    <lineage>
        <taxon>Bacteria</taxon>
        <taxon>Pseudomonadati</taxon>
        <taxon>Pseudomonadota</taxon>
        <taxon>Alphaproteobacteria</taxon>
        <taxon>Rhodobacterales</taxon>
        <taxon>Roseobacteraceae</taxon>
        <taxon>Tateyamaria</taxon>
    </lineage>
</organism>
<reference evidence="2 3" key="1">
    <citation type="submission" date="2024-08" db="EMBL/GenBank/DDBJ databases">
        <title>Tateyamaria sp. nov., isolated from marine algae.</title>
        <authorList>
            <person name="Choi B.J."/>
            <person name="Kim J.M."/>
            <person name="Lee J.K."/>
            <person name="Choi D.G."/>
            <person name="Bayburt H."/>
            <person name="Baek J.H."/>
            <person name="Han D.M."/>
            <person name="Jeon C.O."/>
        </authorList>
    </citation>
    <scope>NUCLEOTIDE SEQUENCE [LARGE SCALE GENOMIC DNA]</scope>
    <source>
        <strain evidence="2 3">KMU-156</strain>
    </source>
</reference>
<keyword evidence="1" id="KW-0812">Transmembrane</keyword>
<comment type="caution">
    <text evidence="2">The sequence shown here is derived from an EMBL/GenBank/DDBJ whole genome shotgun (WGS) entry which is preliminary data.</text>
</comment>
<evidence type="ECO:0000256" key="1">
    <source>
        <dbReference type="SAM" id="Phobius"/>
    </source>
</evidence>
<evidence type="ECO:0000313" key="2">
    <source>
        <dbReference type="EMBL" id="MFL4470247.1"/>
    </source>
</evidence>
<feature type="transmembrane region" description="Helical" evidence="1">
    <location>
        <begin position="119"/>
        <end position="139"/>
    </location>
</feature>
<keyword evidence="1" id="KW-1133">Transmembrane helix</keyword>
<feature type="transmembrane region" description="Helical" evidence="1">
    <location>
        <begin position="29"/>
        <end position="49"/>
    </location>
</feature>
<proteinExistence type="predicted"/>
<feature type="transmembrane region" description="Helical" evidence="1">
    <location>
        <begin position="55"/>
        <end position="78"/>
    </location>
</feature>
<feature type="transmembrane region" description="Helical" evidence="1">
    <location>
        <begin position="85"/>
        <end position="107"/>
    </location>
</feature>
<protein>
    <submittedName>
        <fullName evidence="2">Uncharacterized protein</fullName>
    </submittedName>
</protein>
<keyword evidence="1" id="KW-0472">Membrane</keyword>
<evidence type="ECO:0000313" key="3">
    <source>
        <dbReference type="Proteomes" id="UP001627408"/>
    </source>
</evidence>